<dbReference type="EMBL" id="SOAU01000001">
    <property type="protein sequence ID" value="TDT18398.1"/>
    <property type="molecule type" value="Genomic_DNA"/>
</dbReference>
<feature type="transmembrane region" description="Helical" evidence="7">
    <location>
        <begin position="248"/>
        <end position="265"/>
    </location>
</feature>
<feature type="transmembrane region" description="Helical" evidence="7">
    <location>
        <begin position="76"/>
        <end position="98"/>
    </location>
</feature>
<feature type="transmembrane region" description="Helical" evidence="7">
    <location>
        <begin position="277"/>
        <end position="296"/>
    </location>
</feature>
<name>A0A4V6Q1Y7_9ACTN</name>
<dbReference type="Gene3D" id="1.10.3720.10">
    <property type="entry name" value="MetI-like"/>
    <property type="match status" value="2"/>
</dbReference>
<dbReference type="AlphaFoldDB" id="A0A4V6Q1Y7"/>
<proteinExistence type="inferred from homology"/>
<keyword evidence="5 7" id="KW-1133">Transmembrane helix</keyword>
<evidence type="ECO:0000256" key="5">
    <source>
        <dbReference type="ARBA" id="ARBA00022989"/>
    </source>
</evidence>
<comment type="similarity">
    <text evidence="7">Belongs to the binding-protein-dependent transport system permease family.</text>
</comment>
<dbReference type="PROSITE" id="PS50928">
    <property type="entry name" value="ABC_TM1"/>
    <property type="match status" value="2"/>
</dbReference>
<protein>
    <submittedName>
        <fullName evidence="9">Phosphonate transport system permease protein</fullName>
    </submittedName>
</protein>
<dbReference type="Proteomes" id="UP000294558">
    <property type="component" value="Unassembled WGS sequence"/>
</dbReference>
<keyword evidence="4 7" id="KW-0812">Transmembrane</keyword>
<sequence length="529" mass="56770">MRAPAVARPVVRRRGSPTLIGLGVLVAWAAWRATTSRDVLNTRGWSSFAEFWTAVLDPDLNADFLRLTGEAMLTTASYAVLGAVASVAVGLVGAPLLADRPWESATGSRALSACRTAARWVVRALFVVPRAIHEIIWALLLVQVLGFDPLVAVLAIAFQFGAITAKVYADLLDDADPAAFRSLRAGGAGWFTAMVYGLVPIVRRDLIGYGFYRLECAVRSAAVLGIVGLGGLGNQLDLSFESLRYDEIWTLIAALMILSGLADRWSTAVRHSGSDVAVRSSWIALLVLVPVSWWYVGIDVSALWSERTRRLFGDLVDDMLPPRLGPGGWSELIEATVDTLAMSVLATVIAVTGGLLVATVAARPHRPDDGVVRRSAGWVARLVLLLFRAVPAPVWAFLVVLVMFPGIWPGAVALGVYNTGVLGRLFAEVFDDHDDRARRQLDTAGAGPVEQFTYGVLPVCAPRLVSLAVYRWEVITRETVVVGVVGAAGLGRLMQEHLVARDFAAVTGTIGALIVLAVAIDAIGRRLRP</sequence>
<dbReference type="Pfam" id="PF00528">
    <property type="entry name" value="BPD_transp_1"/>
    <property type="match status" value="2"/>
</dbReference>
<dbReference type="PANTHER" id="PTHR30043:SF1">
    <property type="entry name" value="ABC TRANSPORT SYSTEM PERMEASE PROTEIN P69"/>
    <property type="match status" value="1"/>
</dbReference>
<dbReference type="PANTHER" id="PTHR30043">
    <property type="entry name" value="PHOSPHONATES TRANSPORT SYSTEM PERMEASE PROTEIN"/>
    <property type="match status" value="1"/>
</dbReference>
<dbReference type="InterPro" id="IPR035906">
    <property type="entry name" value="MetI-like_sf"/>
</dbReference>
<keyword evidence="10" id="KW-1185">Reference proteome</keyword>
<dbReference type="GO" id="GO:0055085">
    <property type="term" value="P:transmembrane transport"/>
    <property type="evidence" value="ECO:0007669"/>
    <property type="project" value="InterPro"/>
</dbReference>
<feature type="domain" description="ABC transmembrane type-1" evidence="8">
    <location>
        <begin position="72"/>
        <end position="270"/>
    </location>
</feature>
<dbReference type="SUPFAM" id="SSF161098">
    <property type="entry name" value="MetI-like"/>
    <property type="match status" value="2"/>
</dbReference>
<organism evidence="9 10">
    <name type="scientific">Ilumatobacter fluminis</name>
    <dbReference type="NCBI Taxonomy" id="467091"/>
    <lineage>
        <taxon>Bacteria</taxon>
        <taxon>Bacillati</taxon>
        <taxon>Actinomycetota</taxon>
        <taxon>Acidimicrobiia</taxon>
        <taxon>Acidimicrobiales</taxon>
        <taxon>Ilumatobacteraceae</taxon>
        <taxon>Ilumatobacter</taxon>
    </lineage>
</organism>
<evidence type="ECO:0000256" key="6">
    <source>
        <dbReference type="ARBA" id="ARBA00023136"/>
    </source>
</evidence>
<gene>
    <name evidence="9" type="ORF">BDK89_4018</name>
</gene>
<feature type="transmembrane region" description="Helical" evidence="7">
    <location>
        <begin position="135"/>
        <end position="163"/>
    </location>
</feature>
<dbReference type="CDD" id="cd06261">
    <property type="entry name" value="TM_PBP2"/>
    <property type="match status" value="1"/>
</dbReference>
<evidence type="ECO:0000256" key="2">
    <source>
        <dbReference type="ARBA" id="ARBA00022448"/>
    </source>
</evidence>
<keyword evidence="3" id="KW-1003">Cell membrane</keyword>
<accession>A0A4V6Q1Y7</accession>
<feature type="transmembrane region" description="Helical" evidence="7">
    <location>
        <begin position="503"/>
        <end position="523"/>
    </location>
</feature>
<evidence type="ECO:0000256" key="1">
    <source>
        <dbReference type="ARBA" id="ARBA00004651"/>
    </source>
</evidence>
<feature type="transmembrane region" description="Helical" evidence="7">
    <location>
        <begin position="214"/>
        <end position="236"/>
    </location>
</feature>
<dbReference type="GO" id="GO:0005886">
    <property type="term" value="C:plasma membrane"/>
    <property type="evidence" value="ECO:0007669"/>
    <property type="project" value="UniProtKB-SubCell"/>
</dbReference>
<feature type="transmembrane region" description="Helical" evidence="7">
    <location>
        <begin position="382"/>
        <end position="408"/>
    </location>
</feature>
<evidence type="ECO:0000313" key="9">
    <source>
        <dbReference type="EMBL" id="TDT18398.1"/>
    </source>
</evidence>
<reference evidence="9 10" key="1">
    <citation type="submission" date="2019-03" db="EMBL/GenBank/DDBJ databases">
        <title>Sequencing the genomes of 1000 actinobacteria strains.</title>
        <authorList>
            <person name="Klenk H.-P."/>
        </authorList>
    </citation>
    <scope>NUCLEOTIDE SEQUENCE [LARGE SCALE GENOMIC DNA]</scope>
    <source>
        <strain evidence="9 10">DSM 18936</strain>
    </source>
</reference>
<evidence type="ECO:0000313" key="10">
    <source>
        <dbReference type="Proteomes" id="UP000294558"/>
    </source>
</evidence>
<comment type="caution">
    <text evidence="9">The sequence shown here is derived from an EMBL/GenBank/DDBJ whole genome shotgun (WGS) entry which is preliminary data.</text>
</comment>
<evidence type="ECO:0000256" key="7">
    <source>
        <dbReference type="RuleBase" id="RU363032"/>
    </source>
</evidence>
<evidence type="ECO:0000256" key="4">
    <source>
        <dbReference type="ARBA" id="ARBA00022692"/>
    </source>
</evidence>
<feature type="domain" description="ABC transmembrane type-1" evidence="8">
    <location>
        <begin position="336"/>
        <end position="524"/>
    </location>
</feature>
<evidence type="ECO:0000256" key="3">
    <source>
        <dbReference type="ARBA" id="ARBA00022475"/>
    </source>
</evidence>
<dbReference type="RefSeq" id="WP_133870619.1">
    <property type="nucleotide sequence ID" value="NZ_SOAU01000001.1"/>
</dbReference>
<feature type="transmembrane region" description="Helical" evidence="7">
    <location>
        <begin position="340"/>
        <end position="361"/>
    </location>
</feature>
<keyword evidence="6 7" id="KW-0472">Membrane</keyword>
<dbReference type="InterPro" id="IPR000515">
    <property type="entry name" value="MetI-like"/>
</dbReference>
<dbReference type="OrthoDB" id="9808005at2"/>
<evidence type="ECO:0000259" key="8">
    <source>
        <dbReference type="PROSITE" id="PS50928"/>
    </source>
</evidence>
<comment type="subcellular location">
    <subcellularLocation>
        <location evidence="1 7">Cell membrane</location>
        <topology evidence="1 7">Multi-pass membrane protein</topology>
    </subcellularLocation>
</comment>
<keyword evidence="2 7" id="KW-0813">Transport</keyword>